<proteinExistence type="predicted"/>
<protein>
    <submittedName>
        <fullName evidence="1">Uncharacterized protein</fullName>
    </submittedName>
</protein>
<evidence type="ECO:0000313" key="2">
    <source>
        <dbReference type="Proteomes" id="UP000317421"/>
    </source>
</evidence>
<gene>
    <name evidence="1" type="ORF">Pla108_09250</name>
</gene>
<dbReference type="Proteomes" id="UP000317421">
    <property type="component" value="Unassembled WGS sequence"/>
</dbReference>
<sequence>MMDVYHPEFRQSIAIDSRIQSITKILGLTFSTYEGEERFYLEAAEQAGLNGWELDRLMFNALDRFKVLLSQ</sequence>
<evidence type="ECO:0000313" key="1">
    <source>
        <dbReference type="EMBL" id="TWT99981.1"/>
    </source>
</evidence>
<dbReference type="AlphaFoldDB" id="A0A5C6ALV7"/>
<dbReference type="EMBL" id="SJPR01000001">
    <property type="protein sequence ID" value="TWT99981.1"/>
    <property type="molecule type" value="Genomic_DNA"/>
</dbReference>
<name>A0A5C6ALV7_9BACT</name>
<organism evidence="1 2">
    <name type="scientific">Botrimarina colliarenosi</name>
    <dbReference type="NCBI Taxonomy" id="2528001"/>
    <lineage>
        <taxon>Bacteria</taxon>
        <taxon>Pseudomonadati</taxon>
        <taxon>Planctomycetota</taxon>
        <taxon>Planctomycetia</taxon>
        <taxon>Pirellulales</taxon>
        <taxon>Lacipirellulaceae</taxon>
        <taxon>Botrimarina</taxon>
    </lineage>
</organism>
<accession>A0A5C6ALV7</accession>
<comment type="caution">
    <text evidence="1">The sequence shown here is derived from an EMBL/GenBank/DDBJ whole genome shotgun (WGS) entry which is preliminary data.</text>
</comment>
<keyword evidence="2" id="KW-1185">Reference proteome</keyword>
<reference evidence="1 2" key="1">
    <citation type="submission" date="2019-02" db="EMBL/GenBank/DDBJ databases">
        <title>Deep-cultivation of Planctomycetes and their phenomic and genomic characterization uncovers novel biology.</title>
        <authorList>
            <person name="Wiegand S."/>
            <person name="Jogler M."/>
            <person name="Boedeker C."/>
            <person name="Pinto D."/>
            <person name="Vollmers J."/>
            <person name="Rivas-Marin E."/>
            <person name="Kohn T."/>
            <person name="Peeters S.H."/>
            <person name="Heuer A."/>
            <person name="Rast P."/>
            <person name="Oberbeckmann S."/>
            <person name="Bunk B."/>
            <person name="Jeske O."/>
            <person name="Meyerdierks A."/>
            <person name="Storesund J.E."/>
            <person name="Kallscheuer N."/>
            <person name="Luecker S."/>
            <person name="Lage O.M."/>
            <person name="Pohl T."/>
            <person name="Merkel B.J."/>
            <person name="Hornburger P."/>
            <person name="Mueller R.-W."/>
            <person name="Bruemmer F."/>
            <person name="Labrenz M."/>
            <person name="Spormann A.M."/>
            <person name="Op Den Camp H."/>
            <person name="Overmann J."/>
            <person name="Amann R."/>
            <person name="Jetten M.S.M."/>
            <person name="Mascher T."/>
            <person name="Medema M.H."/>
            <person name="Devos D.P."/>
            <person name="Kaster A.-K."/>
            <person name="Ovreas L."/>
            <person name="Rohde M."/>
            <person name="Galperin M.Y."/>
            <person name="Jogler C."/>
        </authorList>
    </citation>
    <scope>NUCLEOTIDE SEQUENCE [LARGE SCALE GENOMIC DNA]</scope>
    <source>
        <strain evidence="1 2">Pla108</strain>
    </source>
</reference>